<evidence type="ECO:0000313" key="8">
    <source>
        <dbReference type="EMBL" id="MBD2827390.1"/>
    </source>
</evidence>
<evidence type="ECO:0000256" key="2">
    <source>
        <dbReference type="ARBA" id="ARBA00022475"/>
    </source>
</evidence>
<keyword evidence="3 6" id="KW-0812">Transmembrane</keyword>
<accession>A0A927GLJ4</accession>
<dbReference type="EMBL" id="JACWUS010000001">
    <property type="protein sequence ID" value="MBD2827390.1"/>
    <property type="molecule type" value="Genomic_DNA"/>
</dbReference>
<feature type="transmembrane region" description="Helical" evidence="6">
    <location>
        <begin position="110"/>
        <end position="135"/>
    </location>
</feature>
<organism evidence="8">
    <name type="scientific">Streptomyces globisporus</name>
    <dbReference type="NCBI Taxonomy" id="1908"/>
    <lineage>
        <taxon>Bacteria</taxon>
        <taxon>Bacillati</taxon>
        <taxon>Actinomycetota</taxon>
        <taxon>Actinomycetes</taxon>
        <taxon>Kitasatosporales</taxon>
        <taxon>Streptomycetaceae</taxon>
        <taxon>Streptomyces</taxon>
    </lineage>
</organism>
<protein>
    <recommendedName>
        <fullName evidence="7">ABC3 transporter permease C-terminal domain-containing protein</fullName>
    </recommendedName>
</protein>
<gene>
    <name evidence="8" type="ORF">ID875_01130</name>
</gene>
<keyword evidence="4 6" id="KW-1133">Transmembrane helix</keyword>
<feature type="transmembrane region" description="Helical" evidence="6">
    <location>
        <begin position="27"/>
        <end position="54"/>
    </location>
</feature>
<dbReference type="GO" id="GO:0005886">
    <property type="term" value="C:plasma membrane"/>
    <property type="evidence" value="ECO:0007669"/>
    <property type="project" value="UniProtKB-SubCell"/>
</dbReference>
<evidence type="ECO:0000256" key="1">
    <source>
        <dbReference type="ARBA" id="ARBA00004651"/>
    </source>
</evidence>
<evidence type="ECO:0000256" key="4">
    <source>
        <dbReference type="ARBA" id="ARBA00022989"/>
    </source>
</evidence>
<name>A0A927GLJ4_STRGL</name>
<evidence type="ECO:0000256" key="3">
    <source>
        <dbReference type="ARBA" id="ARBA00022692"/>
    </source>
</evidence>
<keyword evidence="5 6" id="KW-0472">Membrane</keyword>
<sequence length="148" mass="15466">MKALEPVDVVMSDVRIETGPETTPPALWYLLLGLALAAVVTVLGITITSSATELRPDLVRLHRIGLSPGTLRRIVIWQSVTIGLVAAVLGGATGWGLAAARNWPGGIPVVMNWTAVATVLALTLVLSAAYGALAAPRHVGNTLNRTET</sequence>
<dbReference type="InterPro" id="IPR003838">
    <property type="entry name" value="ABC3_permease_C"/>
</dbReference>
<evidence type="ECO:0000256" key="6">
    <source>
        <dbReference type="SAM" id="Phobius"/>
    </source>
</evidence>
<feature type="transmembrane region" description="Helical" evidence="6">
    <location>
        <begin position="75"/>
        <end position="98"/>
    </location>
</feature>
<feature type="domain" description="ABC3 transporter permease C-terminal" evidence="7">
    <location>
        <begin position="30"/>
        <end position="135"/>
    </location>
</feature>
<comment type="caution">
    <text evidence="8">The sequence shown here is derived from an EMBL/GenBank/DDBJ whole genome shotgun (WGS) entry which is preliminary data.</text>
</comment>
<proteinExistence type="predicted"/>
<keyword evidence="2" id="KW-1003">Cell membrane</keyword>
<dbReference type="AlphaFoldDB" id="A0A927GLJ4"/>
<evidence type="ECO:0000259" key="7">
    <source>
        <dbReference type="Pfam" id="PF02687"/>
    </source>
</evidence>
<evidence type="ECO:0000256" key="5">
    <source>
        <dbReference type="ARBA" id="ARBA00023136"/>
    </source>
</evidence>
<dbReference type="Pfam" id="PF02687">
    <property type="entry name" value="FtsX"/>
    <property type="match status" value="1"/>
</dbReference>
<comment type="subcellular location">
    <subcellularLocation>
        <location evidence="1">Cell membrane</location>
        <topology evidence="1">Multi-pass membrane protein</topology>
    </subcellularLocation>
</comment>
<reference evidence="8" key="1">
    <citation type="journal article" date="2020" name="PLoS ONE">
        <title>Isolation and characterization of Streptomyces bacteriophages and Streptomyces strains encoding biosynthetic arsenals: Streptomyces strains and phages for antibiotic discovery.</title>
        <authorList>
            <person name="Montano E.T."/>
            <person name="Nideffer J.F."/>
            <person name="Brumage L."/>
            <person name="Erb M."/>
            <person name="Derman A.I."/>
            <person name="Davis J.P."/>
            <person name="Estrada E."/>
            <person name="Fu S."/>
            <person name="Le D."/>
            <person name="Vuppala A."/>
            <person name="Tran C."/>
            <person name="Luterstein E."/>
            <person name="Lakkaraju S."/>
            <person name="Panchagnula S."/>
            <person name="Ren C."/>
            <person name="Doan J."/>
            <person name="Tran S."/>
            <person name="Soriano J."/>
            <person name="Fujita Y."/>
            <person name="Gutala P."/>
            <person name="Fujii Q."/>
            <person name="Lee M."/>
            <person name="Bui A."/>
            <person name="Villarreal C."/>
            <person name="Shing S.R."/>
            <person name="Kim S."/>
            <person name="Freeman D."/>
            <person name="Racha V."/>
            <person name="Ho A."/>
            <person name="Kumar P."/>
            <person name="Falah K."/>
            <person name="Dawson T."/>
            <person name="Enustun E."/>
            <person name="Prichard A."/>
            <person name="Gomez A."/>
            <person name="Khanna K."/>
            <person name="Trigg S."/>
            <person name="Fernandez L."/>
            <person name="Pogliano K."/>
            <person name="Pogliano J."/>
        </authorList>
    </citation>
    <scope>NUCLEOTIDE SEQUENCE</scope>
    <source>
        <strain evidence="8">QF2</strain>
    </source>
</reference>